<organism evidence="1 2">
    <name type="scientific">Sclerotinia nivalis</name>
    <dbReference type="NCBI Taxonomy" id="352851"/>
    <lineage>
        <taxon>Eukaryota</taxon>
        <taxon>Fungi</taxon>
        <taxon>Dikarya</taxon>
        <taxon>Ascomycota</taxon>
        <taxon>Pezizomycotina</taxon>
        <taxon>Leotiomycetes</taxon>
        <taxon>Helotiales</taxon>
        <taxon>Sclerotiniaceae</taxon>
        <taxon>Sclerotinia</taxon>
    </lineage>
</organism>
<evidence type="ECO:0008006" key="3">
    <source>
        <dbReference type="Google" id="ProtNLM"/>
    </source>
</evidence>
<accession>A0A9X0AZ87</accession>
<dbReference type="InterPro" id="IPR036812">
    <property type="entry name" value="NAD(P)_OxRdtase_dom_sf"/>
</dbReference>
<evidence type="ECO:0000313" key="2">
    <source>
        <dbReference type="Proteomes" id="UP001152300"/>
    </source>
</evidence>
<protein>
    <recommendedName>
        <fullName evidence="3">NADP-dependent oxidoreductase domain-containing protein</fullName>
    </recommendedName>
</protein>
<reference evidence="1" key="1">
    <citation type="submission" date="2022-11" db="EMBL/GenBank/DDBJ databases">
        <title>Genome Resource of Sclerotinia nivalis Strain SnTB1, a Plant Pathogen Isolated from American Ginseng.</title>
        <authorList>
            <person name="Fan S."/>
        </authorList>
    </citation>
    <scope>NUCLEOTIDE SEQUENCE</scope>
    <source>
        <strain evidence="1">SnTB1</strain>
    </source>
</reference>
<dbReference type="OrthoDB" id="5357513at2759"/>
<comment type="caution">
    <text evidence="1">The sequence shown here is derived from an EMBL/GenBank/DDBJ whole genome shotgun (WGS) entry which is preliminary data.</text>
</comment>
<name>A0A9X0AZ87_9HELO</name>
<proteinExistence type="predicted"/>
<dbReference type="EMBL" id="JAPEIS010000001">
    <property type="protein sequence ID" value="KAJ8071667.1"/>
    <property type="molecule type" value="Genomic_DNA"/>
</dbReference>
<keyword evidence="2" id="KW-1185">Reference proteome</keyword>
<gene>
    <name evidence="1" type="ORF">OCU04_001986</name>
</gene>
<dbReference type="AlphaFoldDB" id="A0A9X0AZ87"/>
<sequence length="222" mass="25076">MHNSPVLFSAQQYLPIYNNKLALHQFLFSIHLASLAVYNTFSPVYAMTADDMHRTSPAYVPFPQPAMLYSTAWKKKQTSTLVAEALEAGFRGIDVAAQPRHYREDLVGLQTKFTWTSGQDAESIPFNPNDPIPKQVRTSIDASLYAFRPDESVESTASSYIDCVLLYFPLPELEQTVEAWKTMEEYVPHKVRSLGICNTSLLVLKVLFNVEAIKIRPTVVQN</sequence>
<evidence type="ECO:0000313" key="1">
    <source>
        <dbReference type="EMBL" id="KAJ8071667.1"/>
    </source>
</evidence>
<dbReference type="SUPFAM" id="SSF51430">
    <property type="entry name" value="NAD(P)-linked oxidoreductase"/>
    <property type="match status" value="1"/>
</dbReference>
<dbReference type="Gene3D" id="3.20.20.100">
    <property type="entry name" value="NADP-dependent oxidoreductase domain"/>
    <property type="match status" value="1"/>
</dbReference>
<dbReference type="Proteomes" id="UP001152300">
    <property type="component" value="Unassembled WGS sequence"/>
</dbReference>